<feature type="transmembrane region" description="Helical" evidence="12">
    <location>
        <begin position="456"/>
        <end position="474"/>
    </location>
</feature>
<feature type="transmembrane region" description="Helical" evidence="12">
    <location>
        <begin position="191"/>
        <end position="211"/>
    </location>
</feature>
<keyword evidence="9 12" id="KW-0472">Membrane</keyword>
<name>A0AAN7SVU1_9EURO</name>
<feature type="domain" description="ABC transmembrane type-1" evidence="14">
    <location>
        <begin position="440"/>
        <end position="623"/>
    </location>
</feature>
<feature type="transmembrane region" description="Helical" evidence="12">
    <location>
        <begin position="93"/>
        <end position="115"/>
    </location>
</feature>
<dbReference type="PROSITE" id="PS00211">
    <property type="entry name" value="ABC_TRANSPORTER_1"/>
    <property type="match status" value="1"/>
</dbReference>
<evidence type="ECO:0000256" key="4">
    <source>
        <dbReference type="ARBA" id="ARBA00022692"/>
    </source>
</evidence>
<evidence type="ECO:0000256" key="3">
    <source>
        <dbReference type="ARBA" id="ARBA00022448"/>
    </source>
</evidence>
<dbReference type="GO" id="GO:0140359">
    <property type="term" value="F:ABC-type transporter activity"/>
    <property type="evidence" value="ECO:0007669"/>
    <property type="project" value="InterPro"/>
</dbReference>
<keyword evidence="5" id="KW-0677">Repeat</keyword>
<keyword evidence="16" id="KW-1185">Reference proteome</keyword>
<evidence type="ECO:0000259" key="14">
    <source>
        <dbReference type="PROSITE" id="PS50929"/>
    </source>
</evidence>
<feature type="transmembrane region" description="Helical" evidence="12">
    <location>
        <begin position="157"/>
        <end position="179"/>
    </location>
</feature>
<dbReference type="CDD" id="cd03244">
    <property type="entry name" value="ABCC_MRP_domain2"/>
    <property type="match status" value="1"/>
</dbReference>
<evidence type="ECO:0000256" key="11">
    <source>
        <dbReference type="SAM" id="MobiDB-lite"/>
    </source>
</evidence>
<evidence type="ECO:0000256" key="10">
    <source>
        <dbReference type="ARBA" id="ARBA00023180"/>
    </source>
</evidence>
<feature type="transmembrane region" description="Helical" evidence="12">
    <location>
        <begin position="337"/>
        <end position="363"/>
    </location>
</feature>
<feature type="transmembrane region" description="Helical" evidence="12">
    <location>
        <begin position="1074"/>
        <end position="1091"/>
    </location>
</feature>
<dbReference type="PROSITE" id="PS50929">
    <property type="entry name" value="ABC_TM1F"/>
    <property type="match status" value="2"/>
</dbReference>
<dbReference type="Pfam" id="PF00005">
    <property type="entry name" value="ABC_tran"/>
    <property type="match status" value="2"/>
</dbReference>
<feature type="transmembrane region" description="Helical" evidence="12">
    <location>
        <begin position="560"/>
        <end position="588"/>
    </location>
</feature>
<dbReference type="PANTHER" id="PTHR24223">
    <property type="entry name" value="ATP-BINDING CASSETTE SUB-FAMILY C"/>
    <property type="match status" value="1"/>
</dbReference>
<dbReference type="InterPro" id="IPR036640">
    <property type="entry name" value="ABC1_TM_sf"/>
</dbReference>
<dbReference type="FunFam" id="1.20.1560.10:FF:000013">
    <property type="entry name" value="ABC transporter C family member 2"/>
    <property type="match status" value="1"/>
</dbReference>
<evidence type="ECO:0000256" key="7">
    <source>
        <dbReference type="ARBA" id="ARBA00022840"/>
    </source>
</evidence>
<dbReference type="InterPro" id="IPR003439">
    <property type="entry name" value="ABC_transporter-like_ATP-bd"/>
</dbReference>
<keyword evidence="10" id="KW-0325">Glycoprotein</keyword>
<evidence type="ECO:0000259" key="13">
    <source>
        <dbReference type="PROSITE" id="PS50893"/>
    </source>
</evidence>
<evidence type="ECO:0000256" key="1">
    <source>
        <dbReference type="ARBA" id="ARBA00004141"/>
    </source>
</evidence>
<dbReference type="InterPro" id="IPR011527">
    <property type="entry name" value="ABC1_TM_dom"/>
</dbReference>
<feature type="transmembrane region" description="Helical" evidence="12">
    <location>
        <begin position="295"/>
        <end position="317"/>
    </location>
</feature>
<organism evidence="15 16">
    <name type="scientific">Lithohypha guttulata</name>
    <dbReference type="NCBI Taxonomy" id="1690604"/>
    <lineage>
        <taxon>Eukaryota</taxon>
        <taxon>Fungi</taxon>
        <taxon>Dikarya</taxon>
        <taxon>Ascomycota</taxon>
        <taxon>Pezizomycotina</taxon>
        <taxon>Eurotiomycetes</taxon>
        <taxon>Chaetothyriomycetidae</taxon>
        <taxon>Chaetothyriales</taxon>
        <taxon>Trichomeriaceae</taxon>
        <taxon>Lithohypha</taxon>
    </lineage>
</organism>
<comment type="caution">
    <text evidence="15">The sequence shown here is derived from an EMBL/GenBank/DDBJ whole genome shotgun (WGS) entry which is preliminary data.</text>
</comment>
<dbReference type="SUPFAM" id="SSF90123">
    <property type="entry name" value="ABC transporter transmembrane region"/>
    <property type="match status" value="2"/>
</dbReference>
<dbReference type="SMART" id="SM00382">
    <property type="entry name" value="AAA"/>
    <property type="match status" value="2"/>
</dbReference>
<feature type="domain" description="ABC transporter" evidence="13">
    <location>
        <begin position="1351"/>
        <end position="1616"/>
    </location>
</feature>
<reference evidence="15 16" key="1">
    <citation type="submission" date="2023-08" db="EMBL/GenBank/DDBJ databases">
        <title>Black Yeasts Isolated from many extreme environments.</title>
        <authorList>
            <person name="Coleine C."/>
            <person name="Stajich J.E."/>
            <person name="Selbmann L."/>
        </authorList>
    </citation>
    <scope>NUCLEOTIDE SEQUENCE [LARGE SCALE GENOMIC DNA]</scope>
    <source>
        <strain evidence="15 16">CCFEE 5910</strain>
    </source>
</reference>
<evidence type="ECO:0000256" key="2">
    <source>
        <dbReference type="ARBA" id="ARBA00009726"/>
    </source>
</evidence>
<evidence type="ECO:0000256" key="5">
    <source>
        <dbReference type="ARBA" id="ARBA00022737"/>
    </source>
</evidence>
<dbReference type="PROSITE" id="PS50893">
    <property type="entry name" value="ABC_TRANSPORTER_2"/>
    <property type="match status" value="2"/>
</dbReference>
<evidence type="ECO:0000256" key="9">
    <source>
        <dbReference type="ARBA" id="ARBA00023136"/>
    </source>
</evidence>
<feature type="compositionally biased region" description="Basic and acidic residues" evidence="11">
    <location>
        <begin position="966"/>
        <end position="979"/>
    </location>
</feature>
<dbReference type="GO" id="GO:0016020">
    <property type="term" value="C:membrane"/>
    <property type="evidence" value="ECO:0007669"/>
    <property type="project" value="UniProtKB-SubCell"/>
</dbReference>
<dbReference type="SUPFAM" id="SSF52540">
    <property type="entry name" value="P-loop containing nucleoside triphosphate hydrolases"/>
    <property type="match status" value="2"/>
</dbReference>
<dbReference type="Gene3D" id="3.40.50.300">
    <property type="entry name" value="P-loop containing nucleotide triphosphate hydrolases"/>
    <property type="match status" value="2"/>
</dbReference>
<dbReference type="PANTHER" id="PTHR24223:SF456">
    <property type="entry name" value="MULTIDRUG RESISTANCE-ASSOCIATED PROTEIN LETHAL(2)03659"/>
    <property type="match status" value="1"/>
</dbReference>
<dbReference type="InterPro" id="IPR027417">
    <property type="entry name" value="P-loop_NTPase"/>
</dbReference>
<keyword evidence="3" id="KW-0813">Transport</keyword>
<dbReference type="GO" id="GO:0016887">
    <property type="term" value="F:ATP hydrolysis activity"/>
    <property type="evidence" value="ECO:0007669"/>
    <property type="project" value="InterPro"/>
</dbReference>
<feature type="domain" description="ABC transmembrane type-1" evidence="14">
    <location>
        <begin position="1070"/>
        <end position="1317"/>
    </location>
</feature>
<dbReference type="CDD" id="cd03250">
    <property type="entry name" value="ABCC_MRP_domain1"/>
    <property type="match status" value="1"/>
</dbReference>
<keyword evidence="4 12" id="KW-0812">Transmembrane</keyword>
<sequence length="1636" mass="182671">MLEKGDAYWAMNYHIATLVPLNIMYEATTTSFVVSIACLVLVAIASIPHAVNAFQQHLTHRHKYQTLPGKYEDQDGQATEQSQSAFTDVPQRVLLVAASFTGLAVALAPVLLISTNSERADFALQQWFQFGTWTVLFVQSCGIYVTTTSIDKCRLGAWNSLSALLLAVSIAVEDVLLYFKNVYPDPQKTHAILSATQFILAMVIFFTSVSIPRRPELTKDGKPVDREYTVSLINRFTFSWPAPVLNYAAKNRTLTHDDLPVINYSMRAETLRQEFDAVGKKDKLWKQIFWSHKKLFAAQWSLQILTAITNFLPQIVLYTVLRLLEARDSGASNQFQLWIAAFGMGLAVALGAWLESLLFYVCFLKLGIPVYEQLSAVIFGKAIRKKDVKSAAKVDQDAEIRGEVNVTKDSALQNDQTKVTTEEEENDDDEEVTKTKQSTINLIGVDSKRVSDFCTYNYLFVGSAVKLVFAIIFLVKLIGWIPMLCGFAAPVVISPINYLISKKYSDAQDELMKYRDQKMAVVTEALQGIRQIKFSALEKDWYERILKTRRKELREQWKSFCYDTGLISIWIFGPACMSAISLASYAWINGTISASVAFTTLSIFEAIEMTLAVVPELVTEMIDAIVSARRIQSFMDSAELKVSTTAGDSISFQDATISWPSDEQEAEDRTFSLHDLNLSFHMGELNVISGRTGSGKSLLLSAIIGEADLLSGKLTVPRPIAEQERFDHKANRSNWIIPAAIAYVSQIPWIENASLRDNILFGLPHDEGRYRKVLSASALEKDLEMLQDGDLTDIGANGINLSGGQKWRASFARALYSRAGILVLDDIFSAVDAHVGRQLYENALTGELCQGRTRILVTHHVALCLPMTKYIVLLGEGRALRADTVDNLRANGHLSDILAYDVEEQKKEEESANQEDALLIDDGGNDLTKIATNQSRRSRRASSRLQGDQATLALQRSRASATNGYEENHKSKDSPKKFTEEEARETGAISFQVYKTYVKACRGYFYWLCLAVVFLSWIGFSLGRSYWVSHWTRQYETEEHKHRDLLMSLQIPSWRQTTHHKLSTLRADKQSNDLLFYIGVYVAISFSAWIIGTIRYFTVFLASISGSHVMFQNLTNTILRAPLRFLDTTPVGRLSNRFTADFNMIDSRMASDLGFMLHCGISVLSVIIAGAFVSPIMLLFALLLVMVSGWFAKRFLRGAREVKRLESNAKSPIFEQFGSVLTGVGTIRAFGRTEAYLERMYARINTHCSCIFHVYLFSRWMSFRANMVGALFTFATAALIVSLIGIDASLAGFVLSFSLDLSESVIWALRQYANVELNFNAVERVIEFSNIETEDQGGDDAPAAWPTKGEIQVEDLVVSYSADLPPVLRNLNFNIEANERVGVVGRTGAGKSSLTLALFRFLEAQSGSIRIDGIDISKIKLYDLRSRLAIIPQDPVLFSGTVRSNLDPFDQHSDIELRDALARVHLLDPASSTQASGTATPIHRGIAQEGSLTGTSTPVNKNTALSLSTRISESGLNLSQGQRQLLCLARAIVSRPRILVLDEATSSVDMETDRLIQQSIREEFGGRCTLIVIAHRLSTIVDFERVLVLGQGQVVEYGTPKELYRSKDVKEGSFREMVEKSGEKTMLEEVMFEGQK</sequence>
<keyword evidence="7" id="KW-0067">ATP-binding</keyword>
<evidence type="ECO:0000256" key="6">
    <source>
        <dbReference type="ARBA" id="ARBA00022741"/>
    </source>
</evidence>
<dbReference type="Gene3D" id="1.20.1560.10">
    <property type="entry name" value="ABC transporter type 1, transmembrane domain"/>
    <property type="match status" value="2"/>
</dbReference>
<dbReference type="Proteomes" id="UP001309876">
    <property type="component" value="Unassembled WGS sequence"/>
</dbReference>
<protein>
    <submittedName>
        <fullName evidence="15">Uncharacterized protein</fullName>
    </submittedName>
</protein>
<feature type="transmembrane region" description="Helical" evidence="12">
    <location>
        <begin position="480"/>
        <end position="500"/>
    </location>
</feature>
<gene>
    <name evidence="15" type="ORF">LTR05_006713</name>
</gene>
<feature type="region of interest" description="Disordered" evidence="11">
    <location>
        <begin position="957"/>
        <end position="979"/>
    </location>
</feature>
<keyword evidence="8 12" id="KW-1133">Transmembrane helix</keyword>
<evidence type="ECO:0000313" key="15">
    <source>
        <dbReference type="EMBL" id="KAK5082832.1"/>
    </source>
</evidence>
<evidence type="ECO:0000256" key="8">
    <source>
        <dbReference type="ARBA" id="ARBA00022989"/>
    </source>
</evidence>
<keyword evidence="6" id="KW-0547">Nucleotide-binding</keyword>
<comment type="subcellular location">
    <subcellularLocation>
        <location evidence="1">Membrane</location>
        <topology evidence="1">Multi-pass membrane protein</topology>
    </subcellularLocation>
</comment>
<evidence type="ECO:0000313" key="16">
    <source>
        <dbReference type="Proteomes" id="UP001309876"/>
    </source>
</evidence>
<feature type="transmembrane region" description="Helical" evidence="12">
    <location>
        <begin position="127"/>
        <end position="145"/>
    </location>
</feature>
<evidence type="ECO:0000256" key="12">
    <source>
        <dbReference type="SAM" id="Phobius"/>
    </source>
</evidence>
<dbReference type="EMBL" id="JAVRRJ010000007">
    <property type="protein sequence ID" value="KAK5082832.1"/>
    <property type="molecule type" value="Genomic_DNA"/>
</dbReference>
<feature type="transmembrane region" description="Helical" evidence="12">
    <location>
        <begin position="1268"/>
        <end position="1295"/>
    </location>
</feature>
<feature type="domain" description="ABC transporter" evidence="13">
    <location>
        <begin position="650"/>
        <end position="901"/>
    </location>
</feature>
<dbReference type="InterPro" id="IPR017871">
    <property type="entry name" value="ABC_transporter-like_CS"/>
</dbReference>
<proteinExistence type="inferred from homology"/>
<dbReference type="CDD" id="cd18604">
    <property type="entry name" value="ABC_6TM_VMR1_D2_like"/>
    <property type="match status" value="1"/>
</dbReference>
<dbReference type="InterPro" id="IPR050173">
    <property type="entry name" value="ABC_transporter_C-like"/>
</dbReference>
<dbReference type="Pfam" id="PF00664">
    <property type="entry name" value="ABC_membrane"/>
    <property type="match status" value="2"/>
</dbReference>
<accession>A0AAN7SVU1</accession>
<dbReference type="InterPro" id="IPR003593">
    <property type="entry name" value="AAA+_ATPase"/>
</dbReference>
<dbReference type="CDD" id="cd18596">
    <property type="entry name" value="ABC_6TM_VMR1_D1_like"/>
    <property type="match status" value="1"/>
</dbReference>
<dbReference type="GO" id="GO:0005524">
    <property type="term" value="F:ATP binding"/>
    <property type="evidence" value="ECO:0007669"/>
    <property type="project" value="UniProtKB-KW"/>
</dbReference>
<feature type="transmembrane region" description="Helical" evidence="12">
    <location>
        <begin position="31"/>
        <end position="54"/>
    </location>
</feature>
<dbReference type="GO" id="GO:0005737">
    <property type="term" value="C:cytoplasm"/>
    <property type="evidence" value="ECO:0007669"/>
    <property type="project" value="UniProtKB-ARBA"/>
</dbReference>
<feature type="transmembrane region" description="Helical" evidence="12">
    <location>
        <begin position="1004"/>
        <end position="1023"/>
    </location>
</feature>
<comment type="similarity">
    <text evidence="2">Belongs to the ABC transporter superfamily. ABCC family. Conjugate transporter (TC 3.A.1.208) subfamily.</text>
</comment>
<dbReference type="FunFam" id="3.40.50.300:FF:000825">
    <property type="entry name" value="ABC bile acid transporter"/>
    <property type="match status" value="1"/>
</dbReference>